<gene>
    <name evidence="2" type="ORF">FUAX_43070</name>
</gene>
<dbReference type="RefSeq" id="WP_338395276.1">
    <property type="nucleotide sequence ID" value="NZ_AP025316.1"/>
</dbReference>
<reference evidence="2 3" key="1">
    <citation type="submission" date="2021-12" db="EMBL/GenBank/DDBJ databases">
        <title>Genome sequencing of bacteria with rrn-lacking chromosome and rrn-plasmid.</title>
        <authorList>
            <person name="Anda M."/>
            <person name="Iwasaki W."/>
        </authorList>
    </citation>
    <scope>NUCLEOTIDE SEQUENCE [LARGE SCALE GENOMIC DNA]</scope>
    <source>
        <strain evidence="2 3">DSM 100852</strain>
        <plasmid evidence="2 3">pFA2</plasmid>
    </source>
</reference>
<dbReference type="EMBL" id="AP025316">
    <property type="protein sequence ID" value="BDD11875.1"/>
    <property type="molecule type" value="Genomic_DNA"/>
</dbReference>
<evidence type="ECO:0000313" key="3">
    <source>
        <dbReference type="Proteomes" id="UP001348817"/>
    </source>
</evidence>
<organism evidence="2 3">
    <name type="scientific">Fulvitalea axinellae</name>
    <dbReference type="NCBI Taxonomy" id="1182444"/>
    <lineage>
        <taxon>Bacteria</taxon>
        <taxon>Pseudomonadati</taxon>
        <taxon>Bacteroidota</taxon>
        <taxon>Cytophagia</taxon>
        <taxon>Cytophagales</taxon>
        <taxon>Persicobacteraceae</taxon>
        <taxon>Fulvitalea</taxon>
    </lineage>
</organism>
<feature type="transmembrane region" description="Helical" evidence="1">
    <location>
        <begin position="576"/>
        <end position="597"/>
    </location>
</feature>
<keyword evidence="1" id="KW-1133">Transmembrane helix</keyword>
<dbReference type="PANTHER" id="PTHR35807">
    <property type="entry name" value="TRANSCRIPTIONAL REGULATOR REDD-RELATED"/>
    <property type="match status" value="1"/>
</dbReference>
<geneLocation type="plasmid" evidence="2 3">
    <name>pFA2</name>
</geneLocation>
<dbReference type="InterPro" id="IPR015915">
    <property type="entry name" value="Kelch-typ_b-propeller"/>
</dbReference>
<keyword evidence="3" id="KW-1185">Reference proteome</keyword>
<protein>
    <submittedName>
        <fullName evidence="2">Membrane protein</fullName>
    </submittedName>
</protein>
<keyword evidence="2" id="KW-0614">Plasmid</keyword>
<sequence>MELGRLKCLFLTLMAFAGLWRSALAYPEGGLRGVMFNSYETEESGRTTLKLLPKRGLNIPLGNSRFDFDFQVREVDQFGQLMVFACGADTYSVTMTPFEGNGKKSFAFYLNKNGVSHTKVKIPRNDFSRNRWNRASIIFDKKKVRLRINGHITEALEFECGKAFFTFGHVDSGKFQTPLILPINLKDIRFFENEKLKRHWTLERNNKTDGQLKDQLGKGIAQLEKPRGWVADKYRRWRKTASFVTEANPGIAYRANAQELWFVEPDTLRVFDMQGLALSVRKQSKKIPIDSRDFTAVADGNDSVFVFPQGPGPLFLSNGNTEWIRLSGGQDTQVRERQHKSTFIDPVTGTPAFFGGYGYYTFHNELIRYVANSKNWEKLSLNGDIISPRTCAAVGPYSENGEFILFGGYGSPDGQHFSGAYHFYDAYIINLKELTARKLWELENPPEDMVPANQLVMADDSSGFFTLTFPYIAQSLDVEGVKQNKTKLRLRYFDLKTGENIALADGIPFPFSIEDAKVFFFHNKMTGELWAALKYAITENRSRVDLYRIDFVPSGKLMAGVSGEIENINKAESVDFLYLVVFSSILIVLFLLVIFILKRKNKSETIEIPKQKEVEQQGNIYQNPISKNEIRVYGGLKITVDNDDYSEKLGPKLKELFLLILLQGKRGIAPQDIGHLLWDGASPAQKKENRQKSINRLKKALLDFEGIILAFEGGRWYAQLSEDWRCDFLEAEETTDFDKLSRLLAGGNVLPNHAYEWLDDIKKEQYERWEPVFRSDYAVSPERRERVLELMLRWDALNEWAMARRLSMYLSGHESAKAKLAFESFVTQYAKIYGEAYAYTMDEMIEKAGEGARI</sequence>
<evidence type="ECO:0000256" key="1">
    <source>
        <dbReference type="SAM" id="Phobius"/>
    </source>
</evidence>
<dbReference type="KEGG" id="fax:FUAX_43070"/>
<name>A0AAU9DKT5_9BACT</name>
<keyword evidence="1" id="KW-0812">Transmembrane</keyword>
<dbReference type="GO" id="GO:0003677">
    <property type="term" value="F:DNA binding"/>
    <property type="evidence" value="ECO:0007669"/>
    <property type="project" value="TreeGrafter"/>
</dbReference>
<dbReference type="PANTHER" id="PTHR35807:SF1">
    <property type="entry name" value="TRANSCRIPTIONAL REGULATOR REDD"/>
    <property type="match status" value="1"/>
</dbReference>
<dbReference type="Proteomes" id="UP001348817">
    <property type="component" value="Plasmid pFA2"/>
</dbReference>
<dbReference type="Gene3D" id="2.120.10.80">
    <property type="entry name" value="Kelch-type beta propeller"/>
    <property type="match status" value="1"/>
</dbReference>
<dbReference type="GO" id="GO:0006355">
    <property type="term" value="P:regulation of DNA-templated transcription"/>
    <property type="evidence" value="ECO:0007669"/>
    <property type="project" value="TreeGrafter"/>
</dbReference>
<dbReference type="Gene3D" id="1.10.10.10">
    <property type="entry name" value="Winged helix-like DNA-binding domain superfamily/Winged helix DNA-binding domain"/>
    <property type="match status" value="1"/>
</dbReference>
<dbReference type="AlphaFoldDB" id="A0AAU9DKT5"/>
<evidence type="ECO:0000313" key="2">
    <source>
        <dbReference type="EMBL" id="BDD11875.1"/>
    </source>
</evidence>
<dbReference type="SUPFAM" id="SSF50965">
    <property type="entry name" value="Galactose oxidase, central domain"/>
    <property type="match status" value="1"/>
</dbReference>
<proteinExistence type="predicted"/>
<accession>A0AAU9DKT5</accession>
<dbReference type="InterPro" id="IPR011043">
    <property type="entry name" value="Gal_Oxase/kelch_b-propeller"/>
</dbReference>
<keyword evidence="1" id="KW-0472">Membrane</keyword>
<dbReference type="InterPro" id="IPR051677">
    <property type="entry name" value="AfsR-DnrI-RedD_regulator"/>
</dbReference>
<dbReference type="InterPro" id="IPR036388">
    <property type="entry name" value="WH-like_DNA-bd_sf"/>
</dbReference>